<evidence type="ECO:0000313" key="6">
    <source>
        <dbReference type="Proteomes" id="UP000647424"/>
    </source>
</evidence>
<name>A0A927IHX0_9BURK</name>
<keyword evidence="6" id="KW-1185">Reference proteome</keyword>
<keyword evidence="1 4" id="KW-0963">Cytoplasm</keyword>
<dbReference type="EMBL" id="JACYFT010000001">
    <property type="protein sequence ID" value="MBD8049009.1"/>
    <property type="molecule type" value="Genomic_DNA"/>
</dbReference>
<dbReference type="InterPro" id="IPR004616">
    <property type="entry name" value="Leu/Phe-tRNA_Trfase"/>
</dbReference>
<reference evidence="5" key="1">
    <citation type="submission" date="2020-09" db="EMBL/GenBank/DDBJ databases">
        <title>Genome seq and assembly of Limnohabitants sp.</title>
        <authorList>
            <person name="Chhetri G."/>
        </authorList>
    </citation>
    <scope>NUCLEOTIDE SEQUENCE</scope>
    <source>
        <strain evidence="5">JUR4</strain>
    </source>
</reference>
<dbReference type="NCBIfam" id="TIGR00667">
    <property type="entry name" value="aat"/>
    <property type="match status" value="1"/>
</dbReference>
<dbReference type="GO" id="GO:0008914">
    <property type="term" value="F:leucyl-tRNA--protein transferase activity"/>
    <property type="evidence" value="ECO:0007669"/>
    <property type="project" value="UniProtKB-UniRule"/>
</dbReference>
<gene>
    <name evidence="4" type="primary">aat</name>
    <name evidence="5" type="ORF">IC609_00520</name>
</gene>
<evidence type="ECO:0000313" key="5">
    <source>
        <dbReference type="EMBL" id="MBD8049009.1"/>
    </source>
</evidence>
<dbReference type="GO" id="GO:0030163">
    <property type="term" value="P:protein catabolic process"/>
    <property type="evidence" value="ECO:0007669"/>
    <property type="project" value="UniProtKB-UniRule"/>
</dbReference>
<dbReference type="AlphaFoldDB" id="A0A927IHX0"/>
<dbReference type="PANTHER" id="PTHR30098">
    <property type="entry name" value="LEUCYL/PHENYLALANYL-TRNA--PROTEIN TRANSFERASE"/>
    <property type="match status" value="1"/>
</dbReference>
<comment type="caution">
    <text evidence="5">The sequence shown here is derived from an EMBL/GenBank/DDBJ whole genome shotgun (WGS) entry which is preliminary data.</text>
</comment>
<dbReference type="PANTHER" id="PTHR30098:SF2">
    <property type="entry name" value="LEUCYL_PHENYLALANYL-TRNA--PROTEIN TRANSFERASE"/>
    <property type="match status" value="1"/>
</dbReference>
<proteinExistence type="inferred from homology"/>
<comment type="catalytic activity">
    <reaction evidence="4">
        <text>L-phenylalanyl-tRNA(Phe) + an N-terminal L-alpha-aminoacyl-[protein] = an N-terminal L-phenylalanyl-L-alpha-aminoacyl-[protein] + tRNA(Phe)</text>
        <dbReference type="Rhea" id="RHEA:43632"/>
        <dbReference type="Rhea" id="RHEA-COMP:9668"/>
        <dbReference type="Rhea" id="RHEA-COMP:9699"/>
        <dbReference type="Rhea" id="RHEA-COMP:10636"/>
        <dbReference type="Rhea" id="RHEA-COMP:10637"/>
        <dbReference type="ChEBI" id="CHEBI:78442"/>
        <dbReference type="ChEBI" id="CHEBI:78531"/>
        <dbReference type="ChEBI" id="CHEBI:78597"/>
        <dbReference type="ChEBI" id="CHEBI:83561"/>
        <dbReference type="EC" id="2.3.2.6"/>
    </reaction>
</comment>
<protein>
    <recommendedName>
        <fullName evidence="4">Leucyl/phenylalanyl-tRNA--protein transferase</fullName>
        <ecNumber evidence="4">2.3.2.6</ecNumber>
    </recommendedName>
    <alternativeName>
        <fullName evidence="4">L/F-transferase</fullName>
    </alternativeName>
    <alternativeName>
        <fullName evidence="4">Leucyltransferase</fullName>
    </alternativeName>
    <alternativeName>
        <fullName evidence="4">Phenyalanyltransferase</fullName>
    </alternativeName>
</protein>
<dbReference type="Gene3D" id="3.40.630.70">
    <property type="entry name" value="Leucyl/phenylalanyl-tRNA-protein transferase, C-terminal domain"/>
    <property type="match status" value="1"/>
</dbReference>
<keyword evidence="3 4" id="KW-0012">Acyltransferase</keyword>
<evidence type="ECO:0000256" key="1">
    <source>
        <dbReference type="ARBA" id="ARBA00022490"/>
    </source>
</evidence>
<evidence type="ECO:0000256" key="2">
    <source>
        <dbReference type="ARBA" id="ARBA00022679"/>
    </source>
</evidence>
<organism evidence="5 6">
    <name type="scientific">Limnohabitans radicicola</name>
    <dbReference type="NCBI Taxonomy" id="2771427"/>
    <lineage>
        <taxon>Bacteria</taxon>
        <taxon>Pseudomonadati</taxon>
        <taxon>Pseudomonadota</taxon>
        <taxon>Betaproteobacteria</taxon>
        <taxon>Burkholderiales</taxon>
        <taxon>Comamonadaceae</taxon>
        <taxon>Limnohabitans</taxon>
    </lineage>
</organism>
<dbReference type="SUPFAM" id="SSF55729">
    <property type="entry name" value="Acyl-CoA N-acyltransferases (Nat)"/>
    <property type="match status" value="1"/>
</dbReference>
<comment type="catalytic activity">
    <reaction evidence="4">
        <text>N-terminal L-lysyl-[protein] + L-leucyl-tRNA(Leu) = N-terminal L-leucyl-L-lysyl-[protein] + tRNA(Leu) + H(+)</text>
        <dbReference type="Rhea" id="RHEA:12340"/>
        <dbReference type="Rhea" id="RHEA-COMP:9613"/>
        <dbReference type="Rhea" id="RHEA-COMP:9622"/>
        <dbReference type="Rhea" id="RHEA-COMP:12670"/>
        <dbReference type="Rhea" id="RHEA-COMP:12671"/>
        <dbReference type="ChEBI" id="CHEBI:15378"/>
        <dbReference type="ChEBI" id="CHEBI:65249"/>
        <dbReference type="ChEBI" id="CHEBI:78442"/>
        <dbReference type="ChEBI" id="CHEBI:78494"/>
        <dbReference type="ChEBI" id="CHEBI:133043"/>
        <dbReference type="EC" id="2.3.2.6"/>
    </reaction>
</comment>
<comment type="similarity">
    <text evidence="4">Belongs to the L/F-transferase family.</text>
</comment>
<comment type="catalytic activity">
    <reaction evidence="4">
        <text>N-terminal L-arginyl-[protein] + L-leucyl-tRNA(Leu) = N-terminal L-leucyl-L-arginyl-[protein] + tRNA(Leu) + H(+)</text>
        <dbReference type="Rhea" id="RHEA:50416"/>
        <dbReference type="Rhea" id="RHEA-COMP:9613"/>
        <dbReference type="Rhea" id="RHEA-COMP:9622"/>
        <dbReference type="Rhea" id="RHEA-COMP:12672"/>
        <dbReference type="Rhea" id="RHEA-COMP:12673"/>
        <dbReference type="ChEBI" id="CHEBI:15378"/>
        <dbReference type="ChEBI" id="CHEBI:64719"/>
        <dbReference type="ChEBI" id="CHEBI:78442"/>
        <dbReference type="ChEBI" id="CHEBI:78494"/>
        <dbReference type="ChEBI" id="CHEBI:133044"/>
        <dbReference type="EC" id="2.3.2.6"/>
    </reaction>
</comment>
<sequence>MHDSRPSPPLTWLEPGLPFPPVSQAWGPGSEAPGLLAAGDHLDAAMLVQAYRQGIFPWFSTGQPVLWWSPDPRMVLPVSAFKLHRSLRQTLKHWTMTPGVEMVFDRDFAQVITRCGQAPRPGQTGTWIVPGIVDAYTQLHRMGLAHSAEIWQDGQLVAGLYFVSLGHTVFGESMFTTVRDGSKMALAMLVSAARRHGVQMIDCQQNTRHLASLGAHEIRREDFVRWVAAEQGKPPILWADESLYWDTLTRPAL</sequence>
<keyword evidence="2 4" id="KW-0808">Transferase</keyword>
<accession>A0A927IHX0</accession>
<comment type="subcellular location">
    <subcellularLocation>
        <location evidence="4">Cytoplasm</location>
    </subcellularLocation>
</comment>
<dbReference type="InterPro" id="IPR016181">
    <property type="entry name" value="Acyl_CoA_acyltransferase"/>
</dbReference>
<evidence type="ECO:0000256" key="4">
    <source>
        <dbReference type="HAMAP-Rule" id="MF_00688"/>
    </source>
</evidence>
<dbReference type="HAMAP" id="MF_00688">
    <property type="entry name" value="Leu_Phe_trans"/>
    <property type="match status" value="1"/>
</dbReference>
<dbReference type="InterPro" id="IPR042203">
    <property type="entry name" value="Leu/Phe-tRNA_Trfase_C"/>
</dbReference>
<comment type="function">
    <text evidence="4">Functions in the N-end rule pathway of protein degradation where it conjugates Leu, Phe and, less efficiently, Met from aminoacyl-tRNAs to the N-termini of proteins containing an N-terminal arginine or lysine.</text>
</comment>
<dbReference type="RefSeq" id="WP_191817515.1">
    <property type="nucleotide sequence ID" value="NZ_JACYFT010000001.1"/>
</dbReference>
<dbReference type="Gene3D" id="3.30.70.3550">
    <property type="entry name" value="Leucyl/phenylalanyl-tRNA-protein transferase, N-terminal domain"/>
    <property type="match status" value="1"/>
</dbReference>
<dbReference type="EC" id="2.3.2.6" evidence="4"/>
<evidence type="ECO:0000256" key="3">
    <source>
        <dbReference type="ARBA" id="ARBA00023315"/>
    </source>
</evidence>
<dbReference type="GO" id="GO:0005737">
    <property type="term" value="C:cytoplasm"/>
    <property type="evidence" value="ECO:0007669"/>
    <property type="project" value="UniProtKB-SubCell"/>
</dbReference>
<dbReference type="Proteomes" id="UP000647424">
    <property type="component" value="Unassembled WGS sequence"/>
</dbReference>
<dbReference type="InterPro" id="IPR042221">
    <property type="entry name" value="Leu/Phe-tRNA_Trfase_N"/>
</dbReference>
<dbReference type="Pfam" id="PF03588">
    <property type="entry name" value="Leu_Phe_trans"/>
    <property type="match status" value="1"/>
</dbReference>